<dbReference type="AlphaFoldDB" id="A0A0R1L6W3"/>
<accession>A0A0R1L6W3</accession>
<proteinExistence type="predicted"/>
<dbReference type="Pfam" id="PF13707">
    <property type="entry name" value="RloB"/>
    <property type="match status" value="1"/>
</dbReference>
<dbReference type="PATRIC" id="fig|1423808.3.peg.2365"/>
<dbReference type="InterPro" id="IPR025591">
    <property type="entry name" value="RloB"/>
</dbReference>
<organism evidence="1 2">
    <name type="scientific">Lentilactobacillus sunkii DSM 19904</name>
    <dbReference type="NCBI Taxonomy" id="1423808"/>
    <lineage>
        <taxon>Bacteria</taxon>
        <taxon>Bacillati</taxon>
        <taxon>Bacillota</taxon>
        <taxon>Bacilli</taxon>
        <taxon>Lactobacillales</taxon>
        <taxon>Lactobacillaceae</taxon>
        <taxon>Lentilactobacillus</taxon>
    </lineage>
</organism>
<evidence type="ECO:0000313" key="2">
    <source>
        <dbReference type="Proteomes" id="UP000051581"/>
    </source>
</evidence>
<protein>
    <recommendedName>
        <fullName evidence="3">Abortive phage resistance protein</fullName>
    </recommendedName>
</protein>
<dbReference type="Proteomes" id="UP000051581">
    <property type="component" value="Unassembled WGS sequence"/>
</dbReference>
<keyword evidence="2" id="KW-1185">Reference proteome</keyword>
<name>A0A0R1L6W3_9LACO</name>
<reference evidence="1 2" key="1">
    <citation type="journal article" date="2015" name="Genome Announc.">
        <title>Expanding the biotechnology potential of lactobacilli through comparative genomics of 213 strains and associated genera.</title>
        <authorList>
            <person name="Sun Z."/>
            <person name="Harris H.M."/>
            <person name="McCann A."/>
            <person name="Guo C."/>
            <person name="Argimon S."/>
            <person name="Zhang W."/>
            <person name="Yang X."/>
            <person name="Jeffery I.B."/>
            <person name="Cooney J.C."/>
            <person name="Kagawa T.F."/>
            <person name="Liu W."/>
            <person name="Song Y."/>
            <person name="Salvetti E."/>
            <person name="Wrobel A."/>
            <person name="Rasinkangas P."/>
            <person name="Parkhill J."/>
            <person name="Rea M.C."/>
            <person name="O'Sullivan O."/>
            <person name="Ritari J."/>
            <person name="Douillard F.P."/>
            <person name="Paul Ross R."/>
            <person name="Yang R."/>
            <person name="Briner A.E."/>
            <person name="Felis G.E."/>
            <person name="de Vos W.M."/>
            <person name="Barrangou R."/>
            <person name="Klaenhammer T.R."/>
            <person name="Caufield P.W."/>
            <person name="Cui Y."/>
            <person name="Zhang H."/>
            <person name="O'Toole P.W."/>
        </authorList>
    </citation>
    <scope>NUCLEOTIDE SEQUENCE [LARGE SCALE GENOMIC DNA]</scope>
    <source>
        <strain evidence="1 2">DSM 19904</strain>
    </source>
</reference>
<sequence>MLRHKYHARNVHAIKVEVSATGMKGMALMVKAQAKMRQAATKKKIDQVYVVFDRDELSKAELKKCEDFGKEHDIQIVFSSINIEVWILMHFEPVFRSYSTLELNQSYQAQNTLIWIMNTLKANHMTTFYLIV</sequence>
<comment type="caution">
    <text evidence="1">The sequence shown here is derived from an EMBL/GenBank/DDBJ whole genome shotgun (WGS) entry which is preliminary data.</text>
</comment>
<gene>
    <name evidence="1" type="ORF">FD17_GL002324</name>
</gene>
<dbReference type="EMBL" id="AZEA01000007">
    <property type="protein sequence ID" value="KRK88633.1"/>
    <property type="molecule type" value="Genomic_DNA"/>
</dbReference>
<evidence type="ECO:0008006" key="3">
    <source>
        <dbReference type="Google" id="ProtNLM"/>
    </source>
</evidence>
<evidence type="ECO:0000313" key="1">
    <source>
        <dbReference type="EMBL" id="KRK88633.1"/>
    </source>
</evidence>